<organism evidence="2 3">
    <name type="scientific">Riccia fluitans</name>
    <dbReference type="NCBI Taxonomy" id="41844"/>
    <lineage>
        <taxon>Eukaryota</taxon>
        <taxon>Viridiplantae</taxon>
        <taxon>Streptophyta</taxon>
        <taxon>Embryophyta</taxon>
        <taxon>Marchantiophyta</taxon>
        <taxon>Marchantiopsida</taxon>
        <taxon>Marchantiidae</taxon>
        <taxon>Marchantiales</taxon>
        <taxon>Ricciaceae</taxon>
        <taxon>Riccia</taxon>
    </lineage>
</organism>
<dbReference type="EMBL" id="JBHFFA010000007">
    <property type="protein sequence ID" value="KAL2612566.1"/>
    <property type="molecule type" value="Genomic_DNA"/>
</dbReference>
<dbReference type="Proteomes" id="UP001605036">
    <property type="component" value="Unassembled WGS sequence"/>
</dbReference>
<reference evidence="2 3" key="1">
    <citation type="submission" date="2024-09" db="EMBL/GenBank/DDBJ databases">
        <title>Chromosome-scale assembly of Riccia fluitans.</title>
        <authorList>
            <person name="Paukszto L."/>
            <person name="Sawicki J."/>
            <person name="Karawczyk K."/>
            <person name="Piernik-Szablinska J."/>
            <person name="Szczecinska M."/>
            <person name="Mazdziarz M."/>
        </authorList>
    </citation>
    <scope>NUCLEOTIDE SEQUENCE [LARGE SCALE GENOMIC DNA]</scope>
    <source>
        <strain evidence="2">Rf_01</strain>
        <tissue evidence="2">Aerial parts of the thallus</tissue>
    </source>
</reference>
<name>A0ABD1XXE4_9MARC</name>
<comment type="caution">
    <text evidence="2">The sequence shown here is derived from an EMBL/GenBank/DDBJ whole genome shotgun (WGS) entry which is preliminary data.</text>
</comment>
<protein>
    <recommendedName>
        <fullName evidence="1">DUF659 domain-containing protein</fullName>
    </recommendedName>
</protein>
<evidence type="ECO:0000259" key="1">
    <source>
        <dbReference type="Pfam" id="PF04937"/>
    </source>
</evidence>
<keyword evidence="3" id="KW-1185">Reference proteome</keyword>
<dbReference type="InterPro" id="IPR007021">
    <property type="entry name" value="DUF659"/>
</dbReference>
<dbReference type="AlphaFoldDB" id="A0ABD1XXE4"/>
<dbReference type="Pfam" id="PF04937">
    <property type="entry name" value="DUF659"/>
    <property type="match status" value="1"/>
</dbReference>
<evidence type="ECO:0000313" key="3">
    <source>
        <dbReference type="Proteomes" id="UP001605036"/>
    </source>
</evidence>
<proteinExistence type="predicted"/>
<feature type="domain" description="DUF659" evidence="1">
    <location>
        <begin position="34"/>
        <end position="126"/>
    </location>
</feature>
<sequence length="204" mass="23799">MAQVVMGLPFRIFSHPAFQEAYRFSSQFAGYKLPSEKRLHTTLLDVNYQAIKEETKKKMFNRMVWDKATISCDGWTNVNGRPQMNIMFINRYGEAVHRHIDGSNEIKNSVWIADHIITNIEERGPKMSSNSLRTMLPLTSWRENWSFIQFIKNHHMPNAMFLDYFSNGASLLKPLATKFTTNVIMLDRAWSLESCLKRMVVSDR</sequence>
<accession>A0ABD1XXE4</accession>
<evidence type="ECO:0000313" key="2">
    <source>
        <dbReference type="EMBL" id="KAL2612566.1"/>
    </source>
</evidence>
<gene>
    <name evidence="2" type="ORF">R1flu_024258</name>
</gene>